<dbReference type="InterPro" id="IPR000089">
    <property type="entry name" value="Biotin_lipoyl"/>
</dbReference>
<comment type="cofactor">
    <cofactor evidence="10">
        <name>FAD</name>
        <dbReference type="ChEBI" id="CHEBI:57692"/>
    </cofactor>
    <text evidence="10">Binds 1 FAD per subunit.</text>
</comment>
<dbReference type="Gene3D" id="2.40.50.100">
    <property type="match status" value="1"/>
</dbReference>
<accession>A0A897NVZ4</accession>
<keyword evidence="4 10" id="KW-0274">FAD</keyword>
<feature type="compositionally biased region" description="Acidic residues" evidence="11">
    <location>
        <begin position="134"/>
        <end position="143"/>
    </location>
</feature>
<dbReference type="GO" id="GO:0004148">
    <property type="term" value="F:dihydrolipoyl dehydrogenase (NADH) activity"/>
    <property type="evidence" value="ECO:0007669"/>
    <property type="project" value="UniProtKB-EC"/>
</dbReference>
<dbReference type="InterPro" id="IPR004099">
    <property type="entry name" value="Pyr_nucl-diS_OxRdtase_dimer"/>
</dbReference>
<dbReference type="PANTHER" id="PTHR22912">
    <property type="entry name" value="DISULFIDE OXIDOREDUCTASE"/>
    <property type="match status" value="1"/>
</dbReference>
<dbReference type="EC" id="1.8.1.4" evidence="2 10"/>
<dbReference type="InterPro" id="IPR050151">
    <property type="entry name" value="Class-I_Pyr_Nuc-Dis_Oxidored"/>
</dbReference>
<dbReference type="Gene3D" id="3.30.390.30">
    <property type="match status" value="1"/>
</dbReference>
<evidence type="ECO:0000256" key="8">
    <source>
        <dbReference type="ARBA" id="ARBA00023284"/>
    </source>
</evidence>
<dbReference type="GO" id="GO:0050660">
    <property type="term" value="F:flavin adenine dinucleotide binding"/>
    <property type="evidence" value="ECO:0007669"/>
    <property type="project" value="InterPro"/>
</dbReference>
<dbReference type="FunFam" id="3.30.390.30:FF:000001">
    <property type="entry name" value="Dihydrolipoyl dehydrogenase"/>
    <property type="match status" value="1"/>
</dbReference>
<dbReference type="Gene3D" id="3.50.50.60">
    <property type="entry name" value="FAD/NAD(P)-binding domain"/>
    <property type="match status" value="2"/>
</dbReference>
<dbReference type="InterPro" id="IPR006258">
    <property type="entry name" value="Lipoamide_DH"/>
</dbReference>
<feature type="domain" description="Lipoyl-binding" evidence="12">
    <location>
        <begin position="1"/>
        <end position="75"/>
    </location>
</feature>
<keyword evidence="13" id="KW-0670">Pyruvate</keyword>
<dbReference type="InterPro" id="IPR011053">
    <property type="entry name" value="Single_hybrid_motif"/>
</dbReference>
<evidence type="ECO:0000256" key="1">
    <source>
        <dbReference type="ARBA" id="ARBA00007532"/>
    </source>
</evidence>
<keyword evidence="8 10" id="KW-0676">Redox-active center</keyword>
<evidence type="ECO:0000256" key="2">
    <source>
        <dbReference type="ARBA" id="ARBA00012608"/>
    </source>
</evidence>
<evidence type="ECO:0000313" key="14">
    <source>
        <dbReference type="Proteomes" id="UP000663292"/>
    </source>
</evidence>
<dbReference type="PRINTS" id="PR00368">
    <property type="entry name" value="FADPNR"/>
</dbReference>
<keyword evidence="14" id="KW-1185">Reference proteome</keyword>
<reference evidence="13 14" key="1">
    <citation type="submission" date="2020-11" db="EMBL/GenBank/DDBJ databases">
        <title>Carbohydrate-dependent, anaerobic sulfur respiration: A novel catabolism in halophilic archaea.</title>
        <authorList>
            <person name="Sorokin D.Y."/>
            <person name="Messina E."/>
            <person name="Smedile F."/>
            <person name="La Cono V."/>
            <person name="Hallsworth J.E."/>
            <person name="Yakimov M.M."/>
        </authorList>
    </citation>
    <scope>NUCLEOTIDE SEQUENCE [LARGE SCALE GENOMIC DNA]</scope>
    <source>
        <strain evidence="13 14">HSR-Est</strain>
    </source>
</reference>
<dbReference type="SUPFAM" id="SSF51905">
    <property type="entry name" value="FAD/NAD(P)-binding domain"/>
    <property type="match status" value="1"/>
</dbReference>
<keyword evidence="3 10" id="KW-0285">Flavoprotein</keyword>
<dbReference type="PROSITE" id="PS50968">
    <property type="entry name" value="BIOTINYL_LIPOYL"/>
    <property type="match status" value="1"/>
</dbReference>
<dbReference type="InterPro" id="IPR036188">
    <property type="entry name" value="FAD/NAD-bd_sf"/>
</dbReference>
<sequence>MEFEMPECDDGSDEGKLVAWHVEPGDTVEAGDRIADVETDKSVVEVTAPGPMVVTELLHSVGDDIPVGESLVAYEAVDEVESAPEDAGEPTDDGQTSAVSRVDDGDDEPTSAVSRVGDNDETDDEPTSAVSRVEDDDGADDEPTAAVSRTGGASAAPGDADEETDVLIVGAGPGGYVAAIRAAKLGLDVTLVERDAYGGTCLNYGCIPSKALIHGSDLAHEVRNAEHLGITAEVDVDFDQLVDWKDGVVDQLTGGVENLCRAAGATLVEGTARFVDDHVAEIETADGTSTLAFENAIVATGSRVLEIPGFEPDGEYILDSRDALDLPEVPGSLVVVGAGYIGMELSTVFAKLGTDVTVVEMLDDVLPTYEADISRVVREEATDLGIDFRFGELAADWERDGDGVVVHTESEDGPAAELEADAILAVPGREPVTDTVGLDAIGIEPDEDGFIPTDAQGRTERPHVFAIGDVAGEPMLAHKASHEGEVAAAAIAGEPAALDHTAMPAAVFTDPEVATVGMTSEEADDAGYTPAVGQMPLSGNGRALTVEAPEGFVRIVADEPTGTVLGAQIVAPEASELVGEVALAVERGLTLEELAGTVHTHPTLSEAVMEAAADAAGEAVHTR</sequence>
<comment type="catalytic activity">
    <reaction evidence="9 10">
        <text>N(6)-[(R)-dihydrolipoyl]-L-lysyl-[protein] + NAD(+) = N(6)-[(R)-lipoyl]-L-lysyl-[protein] + NADH + H(+)</text>
        <dbReference type="Rhea" id="RHEA:15045"/>
        <dbReference type="Rhea" id="RHEA-COMP:10474"/>
        <dbReference type="Rhea" id="RHEA-COMP:10475"/>
        <dbReference type="ChEBI" id="CHEBI:15378"/>
        <dbReference type="ChEBI" id="CHEBI:57540"/>
        <dbReference type="ChEBI" id="CHEBI:57945"/>
        <dbReference type="ChEBI" id="CHEBI:83099"/>
        <dbReference type="ChEBI" id="CHEBI:83100"/>
        <dbReference type="EC" id="1.8.1.4"/>
    </reaction>
</comment>
<organism evidence="13 14">
    <name type="scientific">Halapricum desulfuricans</name>
    <dbReference type="NCBI Taxonomy" id="2841257"/>
    <lineage>
        <taxon>Archaea</taxon>
        <taxon>Methanobacteriati</taxon>
        <taxon>Methanobacteriota</taxon>
        <taxon>Stenosarchaea group</taxon>
        <taxon>Halobacteria</taxon>
        <taxon>Halobacteriales</taxon>
        <taxon>Haloarculaceae</taxon>
        <taxon>Halapricum</taxon>
    </lineage>
</organism>
<evidence type="ECO:0000313" key="13">
    <source>
        <dbReference type="EMBL" id="QSG15735.1"/>
    </source>
</evidence>
<dbReference type="SUPFAM" id="SSF55424">
    <property type="entry name" value="FAD/NAD-linked reductases, dimerisation (C-terminal) domain"/>
    <property type="match status" value="1"/>
</dbReference>
<dbReference type="InterPro" id="IPR023753">
    <property type="entry name" value="FAD/NAD-binding_dom"/>
</dbReference>
<evidence type="ECO:0000256" key="5">
    <source>
        <dbReference type="ARBA" id="ARBA00023002"/>
    </source>
</evidence>
<evidence type="ECO:0000256" key="4">
    <source>
        <dbReference type="ARBA" id="ARBA00022827"/>
    </source>
</evidence>
<name>A0A897NVZ4_9EURY</name>
<dbReference type="PROSITE" id="PS00076">
    <property type="entry name" value="PYRIDINE_REDOX_1"/>
    <property type="match status" value="1"/>
</dbReference>
<dbReference type="Pfam" id="PF07992">
    <property type="entry name" value="Pyr_redox_2"/>
    <property type="match status" value="1"/>
</dbReference>
<evidence type="ECO:0000256" key="9">
    <source>
        <dbReference type="ARBA" id="ARBA00049187"/>
    </source>
</evidence>
<comment type="miscellaneous">
    <text evidence="10">The active site is a redox-active disulfide bond.</text>
</comment>
<dbReference type="PANTHER" id="PTHR22912:SF160">
    <property type="entry name" value="DIHYDROLIPOYL DEHYDROGENASE"/>
    <property type="match status" value="1"/>
</dbReference>
<dbReference type="SUPFAM" id="SSF51230">
    <property type="entry name" value="Single hybrid motif"/>
    <property type="match status" value="1"/>
</dbReference>
<dbReference type="Proteomes" id="UP000663292">
    <property type="component" value="Chromosome"/>
</dbReference>
<dbReference type="GO" id="GO:0006103">
    <property type="term" value="P:2-oxoglutarate metabolic process"/>
    <property type="evidence" value="ECO:0007669"/>
    <property type="project" value="TreeGrafter"/>
</dbReference>
<keyword evidence="6 10" id="KW-0520">NAD</keyword>
<evidence type="ECO:0000256" key="3">
    <source>
        <dbReference type="ARBA" id="ARBA00022630"/>
    </source>
</evidence>
<dbReference type="CDD" id="cd06849">
    <property type="entry name" value="lipoyl_domain"/>
    <property type="match status" value="1"/>
</dbReference>
<dbReference type="Pfam" id="PF02852">
    <property type="entry name" value="Pyr_redox_dim"/>
    <property type="match status" value="1"/>
</dbReference>
<evidence type="ECO:0000256" key="6">
    <source>
        <dbReference type="ARBA" id="ARBA00023027"/>
    </source>
</evidence>
<dbReference type="AlphaFoldDB" id="A0A897NVZ4"/>
<dbReference type="InterPro" id="IPR016156">
    <property type="entry name" value="FAD/NAD-linked_Rdtase_dimer_sf"/>
</dbReference>
<evidence type="ECO:0000256" key="11">
    <source>
        <dbReference type="SAM" id="MobiDB-lite"/>
    </source>
</evidence>
<evidence type="ECO:0000256" key="7">
    <source>
        <dbReference type="ARBA" id="ARBA00023157"/>
    </source>
</evidence>
<feature type="region of interest" description="Disordered" evidence="11">
    <location>
        <begin position="78"/>
        <end position="160"/>
    </location>
</feature>
<dbReference type="InterPro" id="IPR012999">
    <property type="entry name" value="Pyr_OxRdtase_I_AS"/>
</dbReference>
<proteinExistence type="inferred from homology"/>
<comment type="similarity">
    <text evidence="1 10">Belongs to the class-I pyridine nucleotide-disulfide oxidoreductase family.</text>
</comment>
<dbReference type="NCBIfam" id="TIGR01350">
    <property type="entry name" value="lipoamide_DH"/>
    <property type="match status" value="1"/>
</dbReference>
<evidence type="ECO:0000256" key="10">
    <source>
        <dbReference type="RuleBase" id="RU003692"/>
    </source>
</evidence>
<protein>
    <recommendedName>
        <fullName evidence="2 10">Dihydrolipoyl dehydrogenase</fullName>
        <ecNumber evidence="2 10">1.8.1.4</ecNumber>
    </recommendedName>
</protein>
<keyword evidence="5 10" id="KW-0560">Oxidoreductase</keyword>
<dbReference type="EMBL" id="CP064791">
    <property type="protein sequence ID" value="QSG15735.1"/>
    <property type="molecule type" value="Genomic_DNA"/>
</dbReference>
<feature type="compositionally biased region" description="Acidic residues" evidence="11">
    <location>
        <begin position="78"/>
        <end position="92"/>
    </location>
</feature>
<dbReference type="PRINTS" id="PR00411">
    <property type="entry name" value="PNDRDTASEI"/>
</dbReference>
<evidence type="ECO:0000259" key="12">
    <source>
        <dbReference type="PROSITE" id="PS50968"/>
    </source>
</evidence>
<dbReference type="Pfam" id="PF00364">
    <property type="entry name" value="Biotin_lipoyl"/>
    <property type="match status" value="1"/>
</dbReference>
<keyword evidence="7" id="KW-1015">Disulfide bond</keyword>
<gene>
    <name evidence="13" type="primary">lpd</name>
    <name evidence="13" type="ORF">HSEST_2221</name>
</gene>